<evidence type="ECO:0000313" key="1">
    <source>
        <dbReference type="EMBL" id="QHU33110.1"/>
    </source>
</evidence>
<dbReference type="AlphaFoldDB" id="A0A6C0LRV3"/>
<reference evidence="1" key="1">
    <citation type="journal article" date="2020" name="Nature">
        <title>Giant virus diversity and host interactions through global metagenomics.</title>
        <authorList>
            <person name="Schulz F."/>
            <person name="Roux S."/>
            <person name="Paez-Espino D."/>
            <person name="Jungbluth S."/>
            <person name="Walsh D.A."/>
            <person name="Denef V.J."/>
            <person name="McMahon K.D."/>
            <person name="Konstantinidis K.T."/>
            <person name="Eloe-Fadrosh E.A."/>
            <person name="Kyrpides N.C."/>
            <person name="Woyke T."/>
        </authorList>
    </citation>
    <scope>NUCLEOTIDE SEQUENCE</scope>
    <source>
        <strain evidence="1">GVMAG-S-1014582-52</strain>
    </source>
</reference>
<dbReference type="GO" id="GO:0003743">
    <property type="term" value="F:translation initiation factor activity"/>
    <property type="evidence" value="ECO:0007669"/>
    <property type="project" value="InterPro"/>
</dbReference>
<dbReference type="GO" id="GO:0000340">
    <property type="term" value="F:RNA 7-methylguanosine cap binding"/>
    <property type="evidence" value="ECO:0007669"/>
    <property type="project" value="TreeGrafter"/>
</dbReference>
<sequence length="211" mass="25155">MNFDQTVRIESILPHVSKGIANRKLKSSWTVWSQKKDINENDWMQNVIPIYEFNSSNEFWYIYYNLDLTTEIKYIFMRDKIHPKWEDKHNINGGYYCINIPEIDKSNIFKTCLSGMIGETLTKKRYNSNHITGMTFVSNKNKSHIRIWIDDSHYQLKKDNLSKEYVAVFNKINAVNDNDMKFVDFKRLIDKQNAVNDNNIKFIDFKCLIDK</sequence>
<protein>
    <submittedName>
        <fullName evidence="1">Uncharacterized protein</fullName>
    </submittedName>
</protein>
<dbReference type="EMBL" id="MN740556">
    <property type="protein sequence ID" value="QHU33110.1"/>
    <property type="molecule type" value="Genomic_DNA"/>
</dbReference>
<accession>A0A6C0LRV3</accession>
<dbReference type="PANTHER" id="PTHR11960">
    <property type="entry name" value="EUKARYOTIC TRANSLATION INITIATION FACTOR 4E RELATED"/>
    <property type="match status" value="1"/>
</dbReference>
<dbReference type="Gene3D" id="3.30.760.10">
    <property type="entry name" value="RNA Cap, Translation Initiation Factor Eif4e"/>
    <property type="match status" value="1"/>
</dbReference>
<name>A0A6C0LRV3_9ZZZZ</name>
<dbReference type="InterPro" id="IPR001040">
    <property type="entry name" value="TIF_eIF_4E"/>
</dbReference>
<proteinExistence type="predicted"/>
<dbReference type="SUPFAM" id="SSF55418">
    <property type="entry name" value="eIF4e-like"/>
    <property type="match status" value="1"/>
</dbReference>
<dbReference type="GO" id="GO:0016281">
    <property type="term" value="C:eukaryotic translation initiation factor 4F complex"/>
    <property type="evidence" value="ECO:0007669"/>
    <property type="project" value="TreeGrafter"/>
</dbReference>
<dbReference type="Pfam" id="PF01652">
    <property type="entry name" value="IF4E"/>
    <property type="match status" value="1"/>
</dbReference>
<organism evidence="1">
    <name type="scientific">viral metagenome</name>
    <dbReference type="NCBI Taxonomy" id="1070528"/>
    <lineage>
        <taxon>unclassified sequences</taxon>
        <taxon>metagenomes</taxon>
        <taxon>organismal metagenomes</taxon>
    </lineage>
</organism>
<dbReference type="InterPro" id="IPR023398">
    <property type="entry name" value="TIF_eIF4e-like"/>
</dbReference>